<evidence type="ECO:0000256" key="7">
    <source>
        <dbReference type="ARBA" id="ARBA00023014"/>
    </source>
</evidence>
<dbReference type="PANTHER" id="PTHR38839:SF5">
    <property type="entry name" value="TRANSCRIPTIONAL REGULATOR WHID"/>
    <property type="match status" value="1"/>
</dbReference>
<evidence type="ECO:0000256" key="9">
    <source>
        <dbReference type="ARBA" id="ARBA00023125"/>
    </source>
</evidence>
<organism evidence="14 15">
    <name type="scientific">Streptacidiphilus fuscans</name>
    <dbReference type="NCBI Taxonomy" id="2789292"/>
    <lineage>
        <taxon>Bacteria</taxon>
        <taxon>Bacillati</taxon>
        <taxon>Actinomycetota</taxon>
        <taxon>Actinomycetes</taxon>
        <taxon>Kitasatosporales</taxon>
        <taxon>Streptomycetaceae</taxon>
        <taxon>Streptacidiphilus</taxon>
    </lineage>
</organism>
<comment type="function">
    <text evidence="12">Acts as a transcriptional regulator. Probably redox-responsive. The apo- but not holo-form probably binds DNA.</text>
</comment>
<comment type="PTM">
    <text evidence="12">The Fe-S cluster can be nitrosylated by nitric oxide (NO).</text>
</comment>
<dbReference type="RefSeq" id="WP_196194290.1">
    <property type="nucleotide sequence ID" value="NZ_JADPRT010000005.1"/>
</dbReference>
<comment type="similarity">
    <text evidence="2 12">Belongs to the WhiB family.</text>
</comment>
<dbReference type="GO" id="GO:0051539">
    <property type="term" value="F:4 iron, 4 sulfur cluster binding"/>
    <property type="evidence" value="ECO:0007669"/>
    <property type="project" value="UniProtKB-UniRule"/>
</dbReference>
<comment type="caution">
    <text evidence="14">The sequence shown here is derived from an EMBL/GenBank/DDBJ whole genome shotgun (WGS) entry which is preliminary data.</text>
</comment>
<keyword evidence="7 12" id="KW-0411">Iron-sulfur</keyword>
<dbReference type="AlphaFoldDB" id="A0A931B515"/>
<evidence type="ECO:0000313" key="15">
    <source>
        <dbReference type="Proteomes" id="UP000657385"/>
    </source>
</evidence>
<dbReference type="GO" id="GO:0005737">
    <property type="term" value="C:cytoplasm"/>
    <property type="evidence" value="ECO:0007669"/>
    <property type="project" value="UniProtKB-SubCell"/>
</dbReference>
<comment type="cofactor">
    <cofactor evidence="12">
        <name>[4Fe-4S] cluster</name>
        <dbReference type="ChEBI" id="CHEBI:49883"/>
    </cofactor>
    <text evidence="12">Binds 1 [4Fe-4S] cluster per subunit. Following nitrosylation of the [4Fe-4S] cluster binds 1 [4Fe-8(NO)] cluster per subunit.</text>
</comment>
<dbReference type="InterPro" id="IPR003482">
    <property type="entry name" value="Whib"/>
</dbReference>
<dbReference type="InterPro" id="IPR034768">
    <property type="entry name" value="4FE4S_WBL"/>
</dbReference>
<feature type="binding site" evidence="12">
    <location>
        <position position="23"/>
    </location>
    <ligand>
        <name>[4Fe-4S] cluster</name>
        <dbReference type="ChEBI" id="CHEBI:49883"/>
    </ligand>
</feature>
<feature type="binding site" evidence="12">
    <location>
        <position position="62"/>
    </location>
    <ligand>
        <name>[4Fe-4S] cluster</name>
        <dbReference type="ChEBI" id="CHEBI:49883"/>
    </ligand>
</feature>
<evidence type="ECO:0000256" key="2">
    <source>
        <dbReference type="ARBA" id="ARBA00006597"/>
    </source>
</evidence>
<keyword evidence="11 12" id="KW-0804">Transcription</keyword>
<dbReference type="Pfam" id="PF02467">
    <property type="entry name" value="Whib"/>
    <property type="match status" value="1"/>
</dbReference>
<dbReference type="EMBL" id="JADPRT010000005">
    <property type="protein sequence ID" value="MBF9069121.1"/>
    <property type="molecule type" value="Genomic_DNA"/>
</dbReference>
<dbReference type="PANTHER" id="PTHR38839">
    <property type="entry name" value="TRANSCRIPTIONAL REGULATOR WHID-RELATED"/>
    <property type="match status" value="1"/>
</dbReference>
<evidence type="ECO:0000256" key="1">
    <source>
        <dbReference type="ARBA" id="ARBA00004496"/>
    </source>
</evidence>
<evidence type="ECO:0000256" key="11">
    <source>
        <dbReference type="ARBA" id="ARBA00023163"/>
    </source>
</evidence>
<dbReference type="GO" id="GO:0045892">
    <property type="term" value="P:negative regulation of DNA-templated transcription"/>
    <property type="evidence" value="ECO:0007669"/>
    <property type="project" value="TreeGrafter"/>
</dbReference>
<evidence type="ECO:0000256" key="4">
    <source>
        <dbReference type="ARBA" id="ARBA00022490"/>
    </source>
</evidence>
<dbReference type="GO" id="GO:0046872">
    <property type="term" value="F:metal ion binding"/>
    <property type="evidence" value="ECO:0007669"/>
    <property type="project" value="UniProtKB-KW"/>
</dbReference>
<feature type="binding site" evidence="12">
    <location>
        <position position="56"/>
    </location>
    <ligand>
        <name>[4Fe-4S] cluster</name>
        <dbReference type="ChEBI" id="CHEBI:49883"/>
    </ligand>
</feature>
<proteinExistence type="inferred from homology"/>
<comment type="PTM">
    <text evidence="12">Upon Fe-S cluster removal intramolecular disulfide bonds are formed.</text>
</comment>
<keyword evidence="10 12" id="KW-1015">Disulfide bond</keyword>
<protein>
    <recommendedName>
        <fullName evidence="12">Transcriptional regulator WhiB</fullName>
    </recommendedName>
</protein>
<sequence>MGRKPDLPGPMEQAWVWQEEAACASYDTQLFFHPAGERGRDFEDRERAAKGVCATCPVLVNCRAYALAAREPYGVWGGLSEDERATVLRRRRRSPARIAA</sequence>
<dbReference type="PROSITE" id="PS51674">
    <property type="entry name" value="4FE4S_WBL"/>
    <property type="match status" value="1"/>
</dbReference>
<keyword evidence="8 12" id="KW-0805">Transcription regulation</keyword>
<keyword evidence="6 12" id="KW-0408">Iron</keyword>
<comment type="subcellular location">
    <subcellularLocation>
        <location evidence="1 12">Cytoplasm</location>
    </subcellularLocation>
</comment>
<dbReference type="GO" id="GO:0047134">
    <property type="term" value="F:protein-disulfide reductase [NAD(P)H] activity"/>
    <property type="evidence" value="ECO:0007669"/>
    <property type="project" value="TreeGrafter"/>
</dbReference>
<keyword evidence="9 12" id="KW-0238">DNA-binding</keyword>
<evidence type="ECO:0000256" key="6">
    <source>
        <dbReference type="ARBA" id="ARBA00023004"/>
    </source>
</evidence>
<feature type="domain" description="4Fe-4S Wbl-type" evidence="13">
    <location>
        <begin position="22"/>
        <end position="86"/>
    </location>
</feature>
<keyword evidence="5 12" id="KW-0479">Metal-binding</keyword>
<keyword evidence="4 12" id="KW-0963">Cytoplasm</keyword>
<dbReference type="HAMAP" id="MF_01479">
    <property type="entry name" value="WhiB"/>
    <property type="match status" value="1"/>
</dbReference>
<dbReference type="GO" id="GO:0035731">
    <property type="term" value="F:dinitrosyl-iron complex binding"/>
    <property type="evidence" value="ECO:0007669"/>
    <property type="project" value="UniProtKB-UniRule"/>
</dbReference>
<reference evidence="14" key="1">
    <citation type="submission" date="2020-11" db="EMBL/GenBank/DDBJ databases">
        <title>Isolation and identification of active actinomycetes.</title>
        <authorList>
            <person name="Yu B."/>
        </authorList>
    </citation>
    <scope>NUCLEOTIDE SEQUENCE</scope>
    <source>
        <strain evidence="14">NEAU-YB345</strain>
    </source>
</reference>
<evidence type="ECO:0000313" key="14">
    <source>
        <dbReference type="EMBL" id="MBF9069121.1"/>
    </source>
</evidence>
<dbReference type="Proteomes" id="UP000657385">
    <property type="component" value="Unassembled WGS sequence"/>
</dbReference>
<keyword evidence="15" id="KW-1185">Reference proteome</keyword>
<evidence type="ECO:0000256" key="3">
    <source>
        <dbReference type="ARBA" id="ARBA00022485"/>
    </source>
</evidence>
<keyword evidence="3 12" id="KW-0004">4Fe-4S</keyword>
<name>A0A931B515_9ACTN</name>
<evidence type="ECO:0000256" key="12">
    <source>
        <dbReference type="HAMAP-Rule" id="MF_01479"/>
    </source>
</evidence>
<dbReference type="GO" id="GO:0045454">
    <property type="term" value="P:cell redox homeostasis"/>
    <property type="evidence" value="ECO:0007669"/>
    <property type="project" value="TreeGrafter"/>
</dbReference>
<gene>
    <name evidence="12" type="primary">whiB</name>
    <name evidence="14" type="ORF">I2501_13940</name>
</gene>
<accession>A0A931B515</accession>
<evidence type="ECO:0000256" key="5">
    <source>
        <dbReference type="ARBA" id="ARBA00022723"/>
    </source>
</evidence>
<evidence type="ECO:0000259" key="13">
    <source>
        <dbReference type="PROSITE" id="PS51674"/>
    </source>
</evidence>
<evidence type="ECO:0000256" key="10">
    <source>
        <dbReference type="ARBA" id="ARBA00023157"/>
    </source>
</evidence>
<dbReference type="GO" id="GO:0003677">
    <property type="term" value="F:DNA binding"/>
    <property type="evidence" value="ECO:0007669"/>
    <property type="project" value="UniProtKB-UniRule"/>
</dbReference>
<evidence type="ECO:0000256" key="8">
    <source>
        <dbReference type="ARBA" id="ARBA00023015"/>
    </source>
</evidence>
<feature type="binding site" evidence="12">
    <location>
        <position position="53"/>
    </location>
    <ligand>
        <name>[4Fe-4S] cluster</name>
        <dbReference type="ChEBI" id="CHEBI:49883"/>
    </ligand>
</feature>